<dbReference type="GO" id="GO:0044780">
    <property type="term" value="P:bacterial-type flagellum assembly"/>
    <property type="evidence" value="ECO:0007669"/>
    <property type="project" value="InterPro"/>
</dbReference>
<dbReference type="NCBIfam" id="TIGR03170">
    <property type="entry name" value="flgA_cterm"/>
    <property type="match status" value="1"/>
</dbReference>
<evidence type="ECO:0000256" key="6">
    <source>
        <dbReference type="ARBA" id="ARBA00025643"/>
    </source>
</evidence>
<keyword evidence="9" id="KW-0282">Flagellum</keyword>
<gene>
    <name evidence="9" type="primary">flgA</name>
    <name evidence="9" type="ORF">LP43_0754</name>
</gene>
<dbReference type="GO" id="GO:0042597">
    <property type="term" value="C:periplasmic space"/>
    <property type="evidence" value="ECO:0007669"/>
    <property type="project" value="UniProtKB-SubCell"/>
</dbReference>
<keyword evidence="4 7" id="KW-0732">Signal</keyword>
<evidence type="ECO:0000313" key="9">
    <source>
        <dbReference type="EMBL" id="KGM07146.1"/>
    </source>
</evidence>
<organism evidence="9 10">
    <name type="scientific">Methylophaga thiooxydans</name>
    <dbReference type="NCBI Taxonomy" id="392484"/>
    <lineage>
        <taxon>Bacteria</taxon>
        <taxon>Pseudomonadati</taxon>
        <taxon>Pseudomonadota</taxon>
        <taxon>Gammaproteobacteria</taxon>
        <taxon>Thiotrichales</taxon>
        <taxon>Piscirickettsiaceae</taxon>
        <taxon>Methylophaga</taxon>
    </lineage>
</organism>
<comment type="caution">
    <text evidence="9">The sequence shown here is derived from an EMBL/GenBank/DDBJ whole genome shotgun (WGS) entry which is preliminary data.</text>
</comment>
<accession>A0A0A0BGR4</accession>
<keyword evidence="5 7" id="KW-0574">Periplasm</keyword>
<dbReference type="PANTHER" id="PTHR36307:SF1">
    <property type="entry name" value="FLAGELLA BASAL BODY P-RING FORMATION PROTEIN FLGA"/>
    <property type="match status" value="1"/>
</dbReference>
<dbReference type="STRING" id="392484.LP43_0754"/>
<feature type="chain" id="PRO_5005108386" description="Flagella basal body P-ring formation protein FlgA" evidence="7">
    <location>
        <begin position="22"/>
        <end position="232"/>
    </location>
</feature>
<evidence type="ECO:0000256" key="3">
    <source>
        <dbReference type="ARBA" id="ARBA00014754"/>
    </source>
</evidence>
<feature type="domain" description="SAF" evidence="8">
    <location>
        <begin position="107"/>
        <end position="169"/>
    </location>
</feature>
<evidence type="ECO:0000256" key="4">
    <source>
        <dbReference type="ARBA" id="ARBA00022729"/>
    </source>
</evidence>
<evidence type="ECO:0000256" key="5">
    <source>
        <dbReference type="ARBA" id="ARBA00022764"/>
    </source>
</evidence>
<comment type="function">
    <text evidence="6 7">Involved in the assembly process of the P-ring formation. It may associate with FlgF on the rod constituting a structure essential for the P-ring assembly or may act as a modulator protein for the P-ring assembly.</text>
</comment>
<dbReference type="Gene3D" id="3.90.1210.10">
    <property type="entry name" value="Antifreeze-like/N-acetylneuraminic acid synthase C-terminal domain"/>
    <property type="match status" value="1"/>
</dbReference>
<dbReference type="PANTHER" id="PTHR36307">
    <property type="entry name" value="FLAGELLA BASAL BODY P-RING FORMATION PROTEIN FLGA"/>
    <property type="match status" value="1"/>
</dbReference>
<sequence length="232" mass="25338">MNKYFMSLMVSVIFLTNPVKAQTIHALADIEQTAFLYAAAEAQANYDNPQIIVEALDKRLRLQQCEQALQAFSNTVSNTLGNRTVGVRCSSPTEWTVYVPVKVKVLQPVVVAARSLVANETLSKADITLEMMDIGELRQGYIQSTDRVIGQQLKYPLSMGMALPPRGLKQEKVVRRGEQIILVASAGSMEVRMNGTAMGDASVGEKVKVKNSSSKRVVEGIVHAPGVVKVTM</sequence>
<comment type="subcellular location">
    <subcellularLocation>
        <location evidence="1 7">Periplasm</location>
    </subcellularLocation>
</comment>
<dbReference type="Pfam" id="PF17656">
    <property type="entry name" value="ChapFlgA_N"/>
    <property type="match status" value="1"/>
</dbReference>
<keyword evidence="9" id="KW-0969">Cilium</keyword>
<evidence type="ECO:0000256" key="7">
    <source>
        <dbReference type="RuleBase" id="RU362063"/>
    </source>
</evidence>
<name>A0A0A0BGR4_9GAMM</name>
<proteinExistence type="inferred from homology"/>
<protein>
    <recommendedName>
        <fullName evidence="3 7">Flagella basal body P-ring formation protein FlgA</fullName>
    </recommendedName>
</protein>
<dbReference type="RefSeq" id="WP_036312247.1">
    <property type="nucleotide sequence ID" value="NZ_JRQD01000002.1"/>
</dbReference>
<dbReference type="Gene3D" id="2.30.30.760">
    <property type="match status" value="1"/>
</dbReference>
<dbReference type="Pfam" id="PF13144">
    <property type="entry name" value="ChapFlgA"/>
    <property type="match status" value="1"/>
</dbReference>
<keyword evidence="7" id="KW-1005">Bacterial flagellum biogenesis</keyword>
<dbReference type="InterPro" id="IPR017585">
    <property type="entry name" value="SAF_FlgA"/>
</dbReference>
<reference evidence="9 10" key="1">
    <citation type="submission" date="2014-09" db="EMBL/GenBank/DDBJ databases">
        <authorList>
            <person name="Grob C."/>
            <person name="Taubert M."/>
            <person name="Howat A.M."/>
            <person name="Burns O.J."/>
            <person name="Dixon J.L."/>
            <person name="Chen Y."/>
            <person name="Murrell J.C."/>
        </authorList>
    </citation>
    <scope>NUCLEOTIDE SEQUENCE [LARGE SCALE GENOMIC DNA]</scope>
    <source>
        <strain evidence="9">L4</strain>
    </source>
</reference>
<dbReference type="InterPro" id="IPR039246">
    <property type="entry name" value="Flagellar_FlgA"/>
</dbReference>
<evidence type="ECO:0000313" key="10">
    <source>
        <dbReference type="Proteomes" id="UP000029999"/>
    </source>
</evidence>
<evidence type="ECO:0000256" key="1">
    <source>
        <dbReference type="ARBA" id="ARBA00004418"/>
    </source>
</evidence>
<dbReference type="EMBL" id="JRQD01000002">
    <property type="protein sequence ID" value="KGM07146.1"/>
    <property type="molecule type" value="Genomic_DNA"/>
</dbReference>
<evidence type="ECO:0000259" key="8">
    <source>
        <dbReference type="SMART" id="SM00858"/>
    </source>
</evidence>
<dbReference type="SMART" id="SM00858">
    <property type="entry name" value="SAF"/>
    <property type="match status" value="1"/>
</dbReference>
<dbReference type="Proteomes" id="UP000029999">
    <property type="component" value="Unassembled WGS sequence"/>
</dbReference>
<dbReference type="InterPro" id="IPR041231">
    <property type="entry name" value="FlgA_N"/>
</dbReference>
<comment type="similarity">
    <text evidence="2 7">Belongs to the FlgA family.</text>
</comment>
<evidence type="ECO:0000256" key="2">
    <source>
        <dbReference type="ARBA" id="ARBA00010474"/>
    </source>
</evidence>
<dbReference type="InterPro" id="IPR013974">
    <property type="entry name" value="SAF"/>
</dbReference>
<dbReference type="AlphaFoldDB" id="A0A0A0BGR4"/>
<feature type="signal peptide" evidence="7">
    <location>
        <begin position="1"/>
        <end position="21"/>
    </location>
</feature>
<dbReference type="CDD" id="cd11614">
    <property type="entry name" value="SAF_CpaB_FlgA_like"/>
    <property type="match status" value="1"/>
</dbReference>
<keyword evidence="9" id="KW-0966">Cell projection</keyword>